<protein>
    <recommendedName>
        <fullName evidence="2">NTF2-like domain-containing protein</fullName>
    </recommendedName>
</protein>
<feature type="signal peptide" evidence="1">
    <location>
        <begin position="1"/>
        <end position="15"/>
    </location>
</feature>
<dbReference type="Proteomes" id="UP000008068">
    <property type="component" value="Unassembled WGS sequence"/>
</dbReference>
<proteinExistence type="predicted"/>
<dbReference type="OrthoDB" id="5903853at2759"/>
<dbReference type="Pfam" id="PF26530">
    <property type="entry name" value="NTF2_3"/>
    <property type="match status" value="1"/>
</dbReference>
<keyword evidence="4" id="KW-1185">Reference proteome</keyword>
<name>G0N047_CAEBE</name>
<dbReference type="HOGENOM" id="CLU_1760410_0_0_1"/>
<dbReference type="EMBL" id="GL379824">
    <property type="protein sequence ID" value="EGT48991.1"/>
    <property type="molecule type" value="Genomic_DNA"/>
</dbReference>
<dbReference type="OMA" id="ISLHESQ"/>
<feature type="chain" id="PRO_5012745532" description="NTF2-like domain-containing protein" evidence="1">
    <location>
        <begin position="16"/>
        <end position="148"/>
    </location>
</feature>
<evidence type="ECO:0000259" key="2">
    <source>
        <dbReference type="Pfam" id="PF26530"/>
    </source>
</evidence>
<dbReference type="eggNOG" id="ENOG502RC9K">
    <property type="taxonomic scope" value="Eukaryota"/>
</dbReference>
<accession>G0N047</accession>
<evidence type="ECO:0000313" key="4">
    <source>
        <dbReference type="Proteomes" id="UP000008068"/>
    </source>
</evidence>
<reference evidence="4" key="1">
    <citation type="submission" date="2011-07" db="EMBL/GenBank/DDBJ databases">
        <authorList>
            <consortium name="Caenorhabditis brenneri Sequencing and Analysis Consortium"/>
            <person name="Wilson R.K."/>
        </authorList>
    </citation>
    <scope>NUCLEOTIDE SEQUENCE [LARGE SCALE GENOMIC DNA]</scope>
    <source>
        <strain evidence="4">PB2801</strain>
    </source>
</reference>
<dbReference type="AlphaFoldDB" id="G0N047"/>
<evidence type="ECO:0000313" key="3">
    <source>
        <dbReference type="EMBL" id="EGT48991.1"/>
    </source>
</evidence>
<evidence type="ECO:0000256" key="1">
    <source>
        <dbReference type="SAM" id="SignalP"/>
    </source>
</evidence>
<dbReference type="InterPro" id="IPR058721">
    <property type="entry name" value="NTF2_3"/>
</dbReference>
<keyword evidence="1" id="KW-0732">Signal</keyword>
<dbReference type="InParanoid" id="G0N047"/>
<sequence>MKFLILLLIVLSTSAYPKTPDGSEKLIQGWIDDLHKAIQSKNKTAIRELFHEDANFAVCEKNQERRWKEKWRSGDELVEYLANNGSDAVFYVNAAERLESGRIRTLLTVTGLGPEFVIPSMRFEHTDKLRYKFGEYGACGWGSVNRLC</sequence>
<gene>
    <name evidence="3" type="ORF">CAEBREN_15545</name>
</gene>
<organism evidence="4">
    <name type="scientific">Caenorhabditis brenneri</name>
    <name type="common">Nematode worm</name>
    <dbReference type="NCBI Taxonomy" id="135651"/>
    <lineage>
        <taxon>Eukaryota</taxon>
        <taxon>Metazoa</taxon>
        <taxon>Ecdysozoa</taxon>
        <taxon>Nematoda</taxon>
        <taxon>Chromadorea</taxon>
        <taxon>Rhabditida</taxon>
        <taxon>Rhabditina</taxon>
        <taxon>Rhabditomorpha</taxon>
        <taxon>Rhabditoidea</taxon>
        <taxon>Rhabditidae</taxon>
        <taxon>Peloderinae</taxon>
        <taxon>Caenorhabditis</taxon>
    </lineage>
</organism>
<feature type="domain" description="NTF2-like" evidence="2">
    <location>
        <begin position="25"/>
        <end position="118"/>
    </location>
</feature>